<accession>A0AAF1KKV1</accession>
<organism evidence="3 4">
    <name type="scientific">Plastoroseomonas arctica</name>
    <dbReference type="NCBI Taxonomy" id="1509237"/>
    <lineage>
        <taxon>Bacteria</taxon>
        <taxon>Pseudomonadati</taxon>
        <taxon>Pseudomonadota</taxon>
        <taxon>Alphaproteobacteria</taxon>
        <taxon>Acetobacterales</taxon>
        <taxon>Acetobacteraceae</taxon>
        <taxon>Plastoroseomonas</taxon>
    </lineage>
</organism>
<gene>
    <name evidence="3" type="ORF">GXW79_02550</name>
</gene>
<protein>
    <recommendedName>
        <fullName evidence="2">TadE-like domain-containing protein</fullName>
    </recommendedName>
</protein>
<comment type="caution">
    <text evidence="3">The sequence shown here is derived from an EMBL/GenBank/DDBJ whole genome shotgun (WGS) entry which is preliminary data.</text>
</comment>
<dbReference type="EMBL" id="JAAEDH010000002">
    <property type="protein sequence ID" value="MBR0653951.1"/>
    <property type="molecule type" value="Genomic_DNA"/>
</dbReference>
<keyword evidence="1" id="KW-1133">Transmembrane helix</keyword>
<dbReference type="RefSeq" id="WP_211872659.1">
    <property type="nucleotide sequence ID" value="NZ_JAAEDH010000002.1"/>
</dbReference>
<feature type="transmembrane region" description="Helical" evidence="1">
    <location>
        <begin position="26"/>
        <end position="45"/>
    </location>
</feature>
<dbReference type="Proteomes" id="UP001196068">
    <property type="component" value="Unassembled WGS sequence"/>
</dbReference>
<evidence type="ECO:0000256" key="1">
    <source>
        <dbReference type="SAM" id="Phobius"/>
    </source>
</evidence>
<dbReference type="Pfam" id="PF07811">
    <property type="entry name" value="TadE"/>
    <property type="match status" value="1"/>
</dbReference>
<dbReference type="AlphaFoldDB" id="A0AAF1KKV1"/>
<evidence type="ECO:0000259" key="2">
    <source>
        <dbReference type="Pfam" id="PF07811"/>
    </source>
</evidence>
<keyword evidence="1" id="KW-0812">Transmembrane</keyword>
<name>A0AAF1KKV1_9PROT</name>
<feature type="domain" description="TadE-like" evidence="2">
    <location>
        <begin position="24"/>
        <end position="66"/>
    </location>
</feature>
<proteinExistence type="predicted"/>
<evidence type="ECO:0000313" key="4">
    <source>
        <dbReference type="Proteomes" id="UP001196068"/>
    </source>
</evidence>
<keyword evidence="1" id="KW-0472">Membrane</keyword>
<dbReference type="InterPro" id="IPR012495">
    <property type="entry name" value="TadE-like_dom"/>
</dbReference>
<sequence length="186" mass="20203">MAFTQRIWGALTRGARKLRRDRRGSYLIEFALVFNILLIVLLLTLETAFQMAIDMALNHGAREASRQAALGPSVSGAVTTQAALVDRVLDRTGLPLRAWGTATMTAEQFSGYTALAAAPQFGNNAATGVKQCATSGTTTTTGVSSGVIRYCIIYQSRAFTPYARLMLPTGSIFTHRTFFVVQNEPY</sequence>
<keyword evidence="4" id="KW-1185">Reference proteome</keyword>
<reference evidence="3" key="2">
    <citation type="journal article" date="2021" name="Syst. Appl. Microbiol.">
        <title>Roseomonas hellenica sp. nov., isolated from roots of wild-growing Alkanna tinctoria.</title>
        <authorList>
            <person name="Rat A."/>
            <person name="Naranjo H.D."/>
            <person name="Lebbe L."/>
            <person name="Cnockaert M."/>
            <person name="Krigas N."/>
            <person name="Grigoriadou K."/>
            <person name="Maloupa E."/>
            <person name="Willems A."/>
        </authorList>
    </citation>
    <scope>NUCLEOTIDE SEQUENCE</scope>
    <source>
        <strain evidence="3">LMG 28251</strain>
    </source>
</reference>
<evidence type="ECO:0000313" key="3">
    <source>
        <dbReference type="EMBL" id="MBR0653951.1"/>
    </source>
</evidence>
<reference evidence="3" key="1">
    <citation type="submission" date="2020-01" db="EMBL/GenBank/DDBJ databases">
        <authorList>
            <person name="Rat A."/>
        </authorList>
    </citation>
    <scope>NUCLEOTIDE SEQUENCE</scope>
    <source>
        <strain evidence="3">LMG 28251</strain>
    </source>
</reference>